<sequence length="71" mass="7986">MKQLGFGLFIVAFIAMLGSFVWLMATEAEQTPWIVILVTGAFLLGTILLLAQAIVDRQKQKKKENFEEVDN</sequence>
<keyword evidence="1" id="KW-0472">Membrane</keyword>
<dbReference type="EMBL" id="CP146612">
    <property type="protein sequence ID" value="WWX26226.1"/>
    <property type="molecule type" value="Genomic_DNA"/>
</dbReference>
<evidence type="ECO:0000313" key="3">
    <source>
        <dbReference type="Proteomes" id="UP001375370"/>
    </source>
</evidence>
<name>A0ABZ2J631_9CHLR</name>
<accession>A0ABZ2J631</accession>
<dbReference type="RefSeq" id="WP_338739190.1">
    <property type="nucleotide sequence ID" value="NZ_CP146612.1"/>
</dbReference>
<keyword evidence="1" id="KW-1133">Transmembrane helix</keyword>
<organism evidence="2 3">
    <name type="scientific">Candidatus Dehalogenimonas loeffleri</name>
    <dbReference type="NCBI Taxonomy" id="3127115"/>
    <lineage>
        <taxon>Bacteria</taxon>
        <taxon>Bacillati</taxon>
        <taxon>Chloroflexota</taxon>
        <taxon>Dehalococcoidia</taxon>
        <taxon>Dehalococcoidales</taxon>
        <taxon>Dehalococcoidaceae</taxon>
        <taxon>Dehalogenimonas</taxon>
    </lineage>
</organism>
<evidence type="ECO:0000313" key="2">
    <source>
        <dbReference type="EMBL" id="WWX26226.1"/>
    </source>
</evidence>
<gene>
    <name evidence="2" type="ORF">V8247_04450</name>
</gene>
<feature type="transmembrane region" description="Helical" evidence="1">
    <location>
        <begin position="7"/>
        <end position="25"/>
    </location>
</feature>
<dbReference type="Proteomes" id="UP001375370">
    <property type="component" value="Chromosome"/>
</dbReference>
<reference evidence="2 3" key="1">
    <citation type="submission" date="2024-03" db="EMBL/GenBank/DDBJ databases">
        <title>A Dehalogenimonas Isolated from Estuarine Sediments Dihaloeliminates Chlorinated Alkanes.</title>
        <authorList>
            <person name="Yang Y."/>
            <person name="Wang H."/>
        </authorList>
    </citation>
    <scope>NUCLEOTIDE SEQUENCE [LARGE SCALE GENOMIC DNA]</scope>
    <source>
        <strain evidence="2 3">W</strain>
    </source>
</reference>
<evidence type="ECO:0000256" key="1">
    <source>
        <dbReference type="SAM" id="Phobius"/>
    </source>
</evidence>
<proteinExistence type="predicted"/>
<keyword evidence="1" id="KW-0812">Transmembrane</keyword>
<keyword evidence="3" id="KW-1185">Reference proteome</keyword>
<feature type="transmembrane region" description="Helical" evidence="1">
    <location>
        <begin position="31"/>
        <end position="55"/>
    </location>
</feature>
<protein>
    <submittedName>
        <fullName evidence="2">Uncharacterized protein</fullName>
    </submittedName>
</protein>